<reference evidence="1 2" key="1">
    <citation type="submission" date="2016-10" db="EMBL/GenBank/DDBJ databases">
        <authorList>
            <person name="Varghese N."/>
            <person name="Submissions S."/>
        </authorList>
    </citation>
    <scope>NUCLEOTIDE SEQUENCE [LARGE SCALE GENOMIC DNA]</scope>
    <source>
        <strain evidence="1 2">DSM 25353</strain>
    </source>
</reference>
<dbReference type="InterPro" id="IPR001451">
    <property type="entry name" value="Hexapep"/>
</dbReference>
<sequence length="185" mass="20687">MSIIKALKKVRNELLRKIKYRKYSIGPGFSSGIRVRLQAQRKLVIGKNFYIGREGLIEADAVIGDNVMFGNRVAVIGKYDHNFQQIGTPTRLAMQIRDADYNWKGLELITVIENDVWVGYGSTICGGAKICEGSIIAAASLVTKDVEPYSIYGGSPAKKIRNRFDTAEELQKHLQLVKSKYYGVL</sequence>
<name>A0A8X8IDJ1_9BACT</name>
<dbReference type="InterPro" id="IPR051159">
    <property type="entry name" value="Hexapeptide_acetyltransf"/>
</dbReference>
<protein>
    <submittedName>
        <fullName evidence="1">Transferase hexapeptide (Six repeat-containing protein)</fullName>
    </submittedName>
</protein>
<proteinExistence type="predicted"/>
<evidence type="ECO:0000313" key="2">
    <source>
        <dbReference type="Proteomes" id="UP000198711"/>
    </source>
</evidence>
<accession>A0A8X8IDJ1</accession>
<evidence type="ECO:0000313" key="1">
    <source>
        <dbReference type="EMBL" id="SDW53638.1"/>
    </source>
</evidence>
<dbReference type="PANTHER" id="PTHR23416">
    <property type="entry name" value="SIALIC ACID SYNTHASE-RELATED"/>
    <property type="match status" value="1"/>
</dbReference>
<dbReference type="InterPro" id="IPR011004">
    <property type="entry name" value="Trimer_LpxA-like_sf"/>
</dbReference>
<keyword evidence="1" id="KW-0808">Transferase</keyword>
<dbReference type="CDD" id="cd04647">
    <property type="entry name" value="LbH_MAT_like"/>
    <property type="match status" value="1"/>
</dbReference>
<dbReference type="RefSeq" id="WP_092722848.1">
    <property type="nucleotide sequence ID" value="NZ_FNNO01000003.1"/>
</dbReference>
<organism evidence="1 2">
    <name type="scientific">Hydrobacter penzbergensis</name>
    <dbReference type="NCBI Taxonomy" id="1235997"/>
    <lineage>
        <taxon>Bacteria</taxon>
        <taxon>Pseudomonadati</taxon>
        <taxon>Bacteroidota</taxon>
        <taxon>Chitinophagia</taxon>
        <taxon>Chitinophagales</taxon>
        <taxon>Chitinophagaceae</taxon>
        <taxon>Hydrobacter</taxon>
    </lineage>
</organism>
<keyword evidence="2" id="KW-1185">Reference proteome</keyword>
<comment type="caution">
    <text evidence="1">The sequence shown here is derived from an EMBL/GenBank/DDBJ whole genome shotgun (WGS) entry which is preliminary data.</text>
</comment>
<dbReference type="Gene3D" id="2.160.10.10">
    <property type="entry name" value="Hexapeptide repeat proteins"/>
    <property type="match status" value="1"/>
</dbReference>
<gene>
    <name evidence="1" type="ORF">SAMN05444410_103218</name>
</gene>
<dbReference type="GO" id="GO:0016740">
    <property type="term" value="F:transferase activity"/>
    <property type="evidence" value="ECO:0007669"/>
    <property type="project" value="UniProtKB-KW"/>
</dbReference>
<dbReference type="AlphaFoldDB" id="A0A8X8IDJ1"/>
<dbReference type="Proteomes" id="UP000198711">
    <property type="component" value="Unassembled WGS sequence"/>
</dbReference>
<dbReference type="EMBL" id="FNNO01000003">
    <property type="protein sequence ID" value="SDW53638.1"/>
    <property type="molecule type" value="Genomic_DNA"/>
</dbReference>
<dbReference type="Pfam" id="PF00132">
    <property type="entry name" value="Hexapep"/>
    <property type="match status" value="1"/>
</dbReference>
<dbReference type="SUPFAM" id="SSF51161">
    <property type="entry name" value="Trimeric LpxA-like enzymes"/>
    <property type="match status" value="1"/>
</dbReference>